<dbReference type="InterPro" id="IPR036138">
    <property type="entry name" value="PBP_dimer_sf"/>
</dbReference>
<proteinExistence type="inferred from homology"/>
<feature type="transmembrane region" description="Helical" evidence="5">
    <location>
        <begin position="12"/>
        <end position="31"/>
    </location>
</feature>
<comment type="similarity">
    <text evidence="2">Belongs to the transpeptidase family.</text>
</comment>
<evidence type="ECO:0000313" key="7">
    <source>
        <dbReference type="EMBL" id="AHF09913.1"/>
    </source>
</evidence>
<accession>A0ABM5P5K2</accession>
<evidence type="ECO:0000256" key="4">
    <source>
        <dbReference type="SAM" id="MobiDB-lite"/>
    </source>
</evidence>
<evidence type="ECO:0000256" key="5">
    <source>
        <dbReference type="SAM" id="Phobius"/>
    </source>
</evidence>
<dbReference type="SUPFAM" id="SSF56519">
    <property type="entry name" value="Penicillin binding protein dimerisation domain"/>
    <property type="match status" value="1"/>
</dbReference>
<dbReference type="InterPro" id="IPR050515">
    <property type="entry name" value="Beta-lactam/transpept"/>
</dbReference>
<dbReference type="SUPFAM" id="SSF54184">
    <property type="entry name" value="Penicillin-binding protein 2x (pbp-2x), c-terminal domain"/>
    <property type="match status" value="1"/>
</dbReference>
<dbReference type="SUPFAM" id="SSF56601">
    <property type="entry name" value="beta-lactamase/transpeptidase-like"/>
    <property type="match status" value="1"/>
</dbReference>
<dbReference type="Gene3D" id="3.90.1310.10">
    <property type="entry name" value="Penicillin-binding protein 2a (Domain 2)"/>
    <property type="match status" value="1"/>
</dbReference>
<dbReference type="PANTHER" id="PTHR30627">
    <property type="entry name" value="PEPTIDOGLYCAN D,D-TRANSPEPTIDASE"/>
    <property type="match status" value="1"/>
</dbReference>
<feature type="region of interest" description="Disordered" evidence="4">
    <location>
        <begin position="596"/>
        <end position="616"/>
    </location>
</feature>
<dbReference type="InterPro" id="IPR012338">
    <property type="entry name" value="Beta-lactam/transpept-like"/>
</dbReference>
<keyword evidence="7" id="KW-0132">Cell division</keyword>
<keyword evidence="8" id="KW-1185">Reference proteome</keyword>
<keyword evidence="5" id="KW-0812">Transmembrane</keyword>
<evidence type="ECO:0000313" key="8">
    <source>
        <dbReference type="Proteomes" id="UP000018934"/>
    </source>
</evidence>
<dbReference type="PROSITE" id="PS51178">
    <property type="entry name" value="PASTA"/>
    <property type="match status" value="1"/>
</dbReference>
<dbReference type="GO" id="GO:0051301">
    <property type="term" value="P:cell division"/>
    <property type="evidence" value="ECO:0007669"/>
    <property type="project" value="UniProtKB-KW"/>
</dbReference>
<dbReference type="Gene3D" id="3.40.710.10">
    <property type="entry name" value="DD-peptidase/beta-lactamase superfamily"/>
    <property type="match status" value="1"/>
</dbReference>
<name>A0ABM5P5K2_DEHRP</name>
<keyword evidence="7" id="KW-0131">Cell cycle</keyword>
<keyword evidence="3 5" id="KW-0472">Membrane</keyword>
<dbReference type="SMART" id="SM00740">
    <property type="entry name" value="PASTA"/>
    <property type="match status" value="1"/>
</dbReference>
<dbReference type="Pfam" id="PF00905">
    <property type="entry name" value="Transpeptidase"/>
    <property type="match status" value="1"/>
</dbReference>
<evidence type="ECO:0000256" key="2">
    <source>
        <dbReference type="ARBA" id="ARBA00007171"/>
    </source>
</evidence>
<dbReference type="Proteomes" id="UP000018934">
    <property type="component" value="Chromosome"/>
</dbReference>
<dbReference type="InterPro" id="IPR005311">
    <property type="entry name" value="PBP_dimer"/>
</dbReference>
<dbReference type="EMBL" id="CP007033">
    <property type="protein sequence ID" value="AHF09913.1"/>
    <property type="molecule type" value="Genomic_DNA"/>
</dbReference>
<dbReference type="Pfam" id="PF03717">
    <property type="entry name" value="PBP_dimer"/>
    <property type="match status" value="1"/>
</dbReference>
<dbReference type="InterPro" id="IPR005543">
    <property type="entry name" value="PASTA_dom"/>
</dbReference>
<dbReference type="Pfam" id="PF03793">
    <property type="entry name" value="PASTA"/>
    <property type="match status" value="1"/>
</dbReference>
<sequence>MKKTKQYFYREWVIYGLLIGLSVLILGRLFYLQVINSAELKARGADFQAIRQTMLYERGTIMDAQGNVLAKSVPVKDVYADPRMLDKSIAKDKTLTSEQILQKKEKIAENIAAILGEDKNDILTLLRKDLAWVSLKRQVDISTAEKIKELDIQGIGFSDNYKRSYPAGEMGAAILGIVNMAGDGVEGLEYSYNAELKGEANLENPVETDQNNEIQDNVQSGDNLTLTLDSTIQHLIEHELDDIVAETKPQRAVILAMDPKTGKILGMGSRPSYDPSNYASTKPDQRKNLAISMIYEPGSTFKIITGSAALEENAINTTQLFKDPGYWVVGGRRITNWDSDKKAHGNITFVDGMKLSSNVVLAQVGQKLGRDLFYTYLKSFGFGSLTDIDISGEERGLLIDKSRVKSLELATMSFGQANLVTPIQLLTAICAVANGGQLMQPYIVENIKNKDGEIVSKTQPKIVRQVISKTTSKTMSDILVSVVDSGTGSRAKIPGIKVAGKTGTAQKIDPETGKYSDTDYIVSFVGYAPADDPKIAVLVVIDTPHAPVIQGGTLGGPRVKNIIEGTLQYYGVPVSAETPSDLTKVDPDVLAEQAAAKNGNTEADKNSPPARQAGEGEVLVPDLKGLTIRQAGELLGKLDLRYEFGGSGLAYKQSPEAGKVVNRGDTIEVLFGTGE</sequence>
<dbReference type="RefSeq" id="WP_025205634.1">
    <property type="nucleotide sequence ID" value="NZ_CP007033.1"/>
</dbReference>
<evidence type="ECO:0000259" key="6">
    <source>
        <dbReference type="PROSITE" id="PS51178"/>
    </source>
</evidence>
<keyword evidence="5" id="KW-1133">Transmembrane helix</keyword>
<feature type="domain" description="PASTA" evidence="6">
    <location>
        <begin position="614"/>
        <end position="673"/>
    </location>
</feature>
<reference evidence="7 8" key="1">
    <citation type="journal article" date="2013" name="Stand. Genomic Sci.">
        <title>Complete genome sequence of Dehalobacter restrictus PER-K23(T.).</title>
        <authorList>
            <person name="Kruse T."/>
            <person name="Maillard J."/>
            <person name="Goodwin L."/>
            <person name="Woyke T."/>
            <person name="Teshima H."/>
            <person name="Bruce D."/>
            <person name="Detter C."/>
            <person name="Tapia R."/>
            <person name="Han C."/>
            <person name="Huntemann M."/>
            <person name="Wei C.L."/>
            <person name="Han J."/>
            <person name="Chen A."/>
            <person name="Kyrpides N."/>
            <person name="Szeto E."/>
            <person name="Markowitz V."/>
            <person name="Ivanova N."/>
            <person name="Pagani I."/>
            <person name="Pati A."/>
            <person name="Pitluck S."/>
            <person name="Nolan M."/>
            <person name="Holliger C."/>
            <person name="Smidt H."/>
        </authorList>
    </citation>
    <scope>NUCLEOTIDE SEQUENCE [LARGE SCALE GENOMIC DNA]</scope>
    <source>
        <strain evidence="8">DSM 9455</strain>
    </source>
</reference>
<dbReference type="InterPro" id="IPR001460">
    <property type="entry name" value="PCN-bd_Tpept"/>
</dbReference>
<organism evidence="7 8">
    <name type="scientific">Dehalobacter restrictus (strain DSM 9455 / PER-K23)</name>
    <dbReference type="NCBI Taxonomy" id="871738"/>
    <lineage>
        <taxon>Bacteria</taxon>
        <taxon>Bacillati</taxon>
        <taxon>Bacillota</taxon>
        <taxon>Clostridia</taxon>
        <taxon>Eubacteriales</taxon>
        <taxon>Desulfitobacteriaceae</taxon>
        <taxon>Dehalobacter</taxon>
    </lineage>
</organism>
<protein>
    <submittedName>
        <fullName evidence="7">Cell division protein FtsI</fullName>
    </submittedName>
</protein>
<dbReference type="CDD" id="cd06575">
    <property type="entry name" value="PASTA_Pbp2x-like_2"/>
    <property type="match status" value="1"/>
</dbReference>
<comment type="subcellular location">
    <subcellularLocation>
        <location evidence="1">Membrane</location>
    </subcellularLocation>
</comment>
<evidence type="ECO:0000256" key="1">
    <source>
        <dbReference type="ARBA" id="ARBA00004370"/>
    </source>
</evidence>
<dbReference type="Gene3D" id="3.30.10.20">
    <property type="match status" value="1"/>
</dbReference>
<evidence type="ECO:0000256" key="3">
    <source>
        <dbReference type="ARBA" id="ARBA00023136"/>
    </source>
</evidence>
<gene>
    <name evidence="7" type="ORF">DEHRE_07305</name>
</gene>
<dbReference type="PANTHER" id="PTHR30627:SF1">
    <property type="entry name" value="PEPTIDOGLYCAN D,D-TRANSPEPTIDASE FTSI"/>
    <property type="match status" value="1"/>
</dbReference>